<keyword evidence="1" id="KW-1133">Transmembrane helix</keyword>
<dbReference type="InterPro" id="IPR021497">
    <property type="entry name" value="GTA_holin_3TM"/>
</dbReference>
<dbReference type="RefSeq" id="WP_220231105.1">
    <property type="nucleotide sequence ID" value="NZ_JAICBX010000006.1"/>
</dbReference>
<protein>
    <submittedName>
        <fullName evidence="2">Holin family protein</fullName>
    </submittedName>
</protein>
<sequence>MGALVSILLSVGAPILAGILKTKGGKGGAIAGDVIEAVADRLGTDATPQAIEDAYKADPEIFTKTVRTIETDYAAIARAGAEAHLAYIELVKGDRDSADILTRVWRPMNGFLFPVGCLMIVATVSVMLLSRVPVDASVLPLIGIVVPIMTAWAGVVGYYVGQRTKEKTTGAT</sequence>
<evidence type="ECO:0000313" key="2">
    <source>
        <dbReference type="EMBL" id="MBW8640374.1"/>
    </source>
</evidence>
<dbReference type="AlphaFoldDB" id="A0AAE3D314"/>
<name>A0AAE3D314_9HYPH</name>
<feature type="transmembrane region" description="Helical" evidence="1">
    <location>
        <begin position="141"/>
        <end position="160"/>
    </location>
</feature>
<feature type="transmembrane region" description="Helical" evidence="1">
    <location>
        <begin position="111"/>
        <end position="129"/>
    </location>
</feature>
<accession>A0AAE3D314</accession>
<dbReference type="Proteomes" id="UP001196509">
    <property type="component" value="Unassembled WGS sequence"/>
</dbReference>
<keyword evidence="1" id="KW-0472">Membrane</keyword>
<evidence type="ECO:0000256" key="1">
    <source>
        <dbReference type="SAM" id="Phobius"/>
    </source>
</evidence>
<proteinExistence type="predicted"/>
<evidence type="ECO:0000313" key="3">
    <source>
        <dbReference type="Proteomes" id="UP001196509"/>
    </source>
</evidence>
<gene>
    <name evidence="2" type="ORF">K1W69_24495</name>
</gene>
<keyword evidence="3" id="KW-1185">Reference proteome</keyword>
<comment type="caution">
    <text evidence="2">The sequence shown here is derived from an EMBL/GenBank/DDBJ whole genome shotgun (WGS) entry which is preliminary data.</text>
</comment>
<dbReference type="EMBL" id="JAICBX010000006">
    <property type="protein sequence ID" value="MBW8640374.1"/>
    <property type="molecule type" value="Genomic_DNA"/>
</dbReference>
<dbReference type="Pfam" id="PF11351">
    <property type="entry name" value="GTA_holin_3TM"/>
    <property type="match status" value="1"/>
</dbReference>
<organism evidence="2 3">
    <name type="scientific">Flavimaribacter sediminis</name>
    <dbReference type="NCBI Taxonomy" id="2865987"/>
    <lineage>
        <taxon>Bacteria</taxon>
        <taxon>Pseudomonadati</taxon>
        <taxon>Pseudomonadota</taxon>
        <taxon>Alphaproteobacteria</taxon>
        <taxon>Hyphomicrobiales</taxon>
        <taxon>Rhizobiaceae</taxon>
        <taxon>Flavimaribacter</taxon>
    </lineage>
</organism>
<reference evidence="2" key="1">
    <citation type="submission" date="2021-08" db="EMBL/GenBank/DDBJ databases">
        <title>Hoeflea bacterium WL0058 sp. nov., isolated from the sediment.</title>
        <authorList>
            <person name="Wang L."/>
            <person name="Zhang D."/>
        </authorList>
    </citation>
    <scope>NUCLEOTIDE SEQUENCE</scope>
    <source>
        <strain evidence="2">WL0058</strain>
    </source>
</reference>
<keyword evidence="1" id="KW-0812">Transmembrane</keyword>